<dbReference type="EMBL" id="CDSC02000409">
    <property type="protein sequence ID" value="SEH99125.1"/>
    <property type="molecule type" value="Genomic_DNA"/>
</dbReference>
<dbReference type="Proteomes" id="UP000198988">
    <property type="component" value="Unassembled WGS sequence"/>
</dbReference>
<gene>
    <name evidence="1" type="ORF">BAZSYMA_ACONTIG01465_3</name>
</gene>
<protein>
    <submittedName>
        <fullName evidence="1">Uncharacterized protein</fullName>
    </submittedName>
</protein>
<accession>A0A1H6MN70</accession>
<name>A0A1H6MN70_9GAMM</name>
<sequence length="232" mass="26785">MIVFRKKTKVAVFKKNIYDDGTATESIRFSRKTSSMQTIQLWSNGNDEYKDEPGIKMFVRKLFETNFVWADTNPNDQASFGSTTICGNLLKDIMSGFTDTDDYGSFSKQFDKTFNDEDSKLRKKLKIIEEKTQAIFKEQFGHASIRFRFNELKIDSFFKNTTIDIDDGVRTSMEEKGSGMQRSVALALLQVYADELTKHPEEGGLKKPFFCSLMNQKFVFTPKHNRNCLNLF</sequence>
<dbReference type="RefSeq" id="WP_241502594.1">
    <property type="nucleotide sequence ID" value="NZ_CDSC02000409.1"/>
</dbReference>
<reference evidence="2" key="1">
    <citation type="submission" date="2016-06" db="EMBL/GenBank/DDBJ databases">
        <authorList>
            <person name="Petersen J."/>
            <person name="Sayavedra L."/>
        </authorList>
    </citation>
    <scope>NUCLEOTIDE SEQUENCE [LARGE SCALE GENOMIC DNA]</scope>
    <source>
        <strain evidence="2">BazSymA</strain>
    </source>
</reference>
<dbReference type="AlphaFoldDB" id="A0A1H6MN70"/>
<evidence type="ECO:0000313" key="2">
    <source>
        <dbReference type="Proteomes" id="UP000198988"/>
    </source>
</evidence>
<proteinExistence type="predicted"/>
<evidence type="ECO:0000313" key="1">
    <source>
        <dbReference type="EMBL" id="SEH99125.1"/>
    </source>
</evidence>
<organism evidence="1 2">
    <name type="scientific">Bathymodiolus azoricus thioautotrophic gill symbiont</name>
    <dbReference type="NCBI Taxonomy" id="235205"/>
    <lineage>
        <taxon>Bacteria</taxon>
        <taxon>Pseudomonadati</taxon>
        <taxon>Pseudomonadota</taxon>
        <taxon>Gammaproteobacteria</taxon>
        <taxon>sulfur-oxidizing symbionts</taxon>
    </lineage>
</organism>